<keyword evidence="9" id="KW-1185">Reference proteome</keyword>
<dbReference type="EMBL" id="JAMFTS010000005">
    <property type="protein sequence ID" value="KAJ4747175.1"/>
    <property type="molecule type" value="Genomic_DNA"/>
</dbReference>
<keyword evidence="3" id="KW-0238">DNA-binding</keyword>
<gene>
    <name evidence="8" type="ORF">LUZ62_070162</name>
    <name evidence="7" type="ORF">LUZ62_081580</name>
</gene>
<name>A0AAV8CVC2_9POAL</name>
<evidence type="ECO:0000259" key="6">
    <source>
        <dbReference type="PROSITE" id="PS50066"/>
    </source>
</evidence>
<dbReference type="PRINTS" id="PR00404">
    <property type="entry name" value="MADSDOMAIN"/>
</dbReference>
<dbReference type="InterPro" id="IPR002100">
    <property type="entry name" value="TF_MADSbox"/>
</dbReference>
<dbReference type="CDD" id="cd00120">
    <property type="entry name" value="MADS"/>
    <property type="match status" value="1"/>
</dbReference>
<dbReference type="PANTHER" id="PTHR48019">
    <property type="entry name" value="SERUM RESPONSE FACTOR HOMOLOG"/>
    <property type="match status" value="1"/>
</dbReference>
<dbReference type="Gene3D" id="3.40.1810.10">
    <property type="entry name" value="Transcription factor, MADS-box"/>
    <property type="match status" value="1"/>
</dbReference>
<dbReference type="InterPro" id="IPR036879">
    <property type="entry name" value="TF_MADSbox_sf"/>
</dbReference>
<dbReference type="AlphaFoldDB" id="A0AAV8CVC2"/>
<evidence type="ECO:0000313" key="9">
    <source>
        <dbReference type="Proteomes" id="UP001140206"/>
    </source>
</evidence>
<dbReference type="SMART" id="SM00432">
    <property type="entry name" value="MADS"/>
    <property type="match status" value="1"/>
</dbReference>
<dbReference type="Pfam" id="PF00319">
    <property type="entry name" value="SRF-TF"/>
    <property type="match status" value="1"/>
</dbReference>
<keyword evidence="4" id="KW-0804">Transcription</keyword>
<feature type="domain" description="MADS-box" evidence="6">
    <location>
        <begin position="1"/>
        <end position="61"/>
    </location>
</feature>
<keyword evidence="5" id="KW-0539">Nucleus</keyword>
<evidence type="ECO:0000256" key="4">
    <source>
        <dbReference type="ARBA" id="ARBA00023163"/>
    </source>
</evidence>
<dbReference type="GO" id="GO:0005634">
    <property type="term" value="C:nucleus"/>
    <property type="evidence" value="ECO:0007669"/>
    <property type="project" value="UniProtKB-SubCell"/>
</dbReference>
<dbReference type="EMBL" id="JAMFTS010000004">
    <property type="protein sequence ID" value="KAJ4759787.1"/>
    <property type="molecule type" value="Genomic_DNA"/>
</dbReference>
<dbReference type="GO" id="GO:0046983">
    <property type="term" value="F:protein dimerization activity"/>
    <property type="evidence" value="ECO:0007669"/>
    <property type="project" value="InterPro"/>
</dbReference>
<reference evidence="8" key="1">
    <citation type="submission" date="2022-08" db="EMBL/GenBank/DDBJ databases">
        <authorList>
            <person name="Marques A."/>
        </authorList>
    </citation>
    <scope>NUCLEOTIDE SEQUENCE</scope>
    <source>
        <strain evidence="8">RhyPub2mFocal</strain>
        <tissue evidence="8">Leaves</tissue>
    </source>
</reference>
<dbReference type="Proteomes" id="UP001140206">
    <property type="component" value="Chromosome 4"/>
</dbReference>
<dbReference type="GO" id="GO:0003677">
    <property type="term" value="F:DNA binding"/>
    <property type="evidence" value="ECO:0007669"/>
    <property type="project" value="UniProtKB-KW"/>
</dbReference>
<evidence type="ECO:0000256" key="1">
    <source>
        <dbReference type="ARBA" id="ARBA00004123"/>
    </source>
</evidence>
<keyword evidence="2" id="KW-0805">Transcription regulation</keyword>
<protein>
    <submittedName>
        <fullName evidence="8">MADS-box transcription factor 20</fullName>
    </submittedName>
</protein>
<dbReference type="InterPro" id="IPR050142">
    <property type="entry name" value="MADS-box/MEF2_TF"/>
</dbReference>
<comment type="caution">
    <text evidence="8">The sequence shown here is derived from an EMBL/GenBank/DDBJ whole genome shotgun (WGS) entry which is preliminary data.</text>
</comment>
<evidence type="ECO:0000256" key="2">
    <source>
        <dbReference type="ARBA" id="ARBA00023015"/>
    </source>
</evidence>
<dbReference type="PROSITE" id="PS50066">
    <property type="entry name" value="MADS_BOX_2"/>
    <property type="match status" value="1"/>
</dbReference>
<sequence length="268" mass="30304">MGRRKIVIERKETMAKRQTYFNKRHVGLIKKAYELSVLCNVDASLIMYSPKGDLRHFSTKSPNAMKVLQGLVGHLKDMSEEERARFQLPQDIVNRINRTAAQDDAADQPGPDTTRRELIKSKNRELRLLQETKRMVYPSMETLYSSSERQKLERCLETCLSAIVELKRKYRAQQMYHQQGVQARGMGYPSSVQVQMQAGRNSDPSHGGRQLQHQQVVSAGGMGYVSGSSSSMLVQSEEEASLAADLEMHEAVQQHLHPPVDSFDGSII</sequence>
<evidence type="ECO:0000256" key="5">
    <source>
        <dbReference type="ARBA" id="ARBA00023242"/>
    </source>
</evidence>
<evidence type="ECO:0000313" key="8">
    <source>
        <dbReference type="EMBL" id="KAJ4759787.1"/>
    </source>
</evidence>
<evidence type="ECO:0000256" key="3">
    <source>
        <dbReference type="ARBA" id="ARBA00023125"/>
    </source>
</evidence>
<dbReference type="Proteomes" id="UP001140206">
    <property type="component" value="Chromosome 5"/>
</dbReference>
<accession>A0AAV8CVC2</accession>
<organism evidence="8 9">
    <name type="scientific">Rhynchospora pubera</name>
    <dbReference type="NCBI Taxonomy" id="906938"/>
    <lineage>
        <taxon>Eukaryota</taxon>
        <taxon>Viridiplantae</taxon>
        <taxon>Streptophyta</taxon>
        <taxon>Embryophyta</taxon>
        <taxon>Tracheophyta</taxon>
        <taxon>Spermatophyta</taxon>
        <taxon>Magnoliopsida</taxon>
        <taxon>Liliopsida</taxon>
        <taxon>Poales</taxon>
        <taxon>Cyperaceae</taxon>
        <taxon>Cyperoideae</taxon>
        <taxon>Rhynchosporeae</taxon>
        <taxon>Rhynchospora</taxon>
    </lineage>
</organism>
<evidence type="ECO:0000313" key="7">
    <source>
        <dbReference type="EMBL" id="KAJ4747175.1"/>
    </source>
</evidence>
<comment type="subcellular location">
    <subcellularLocation>
        <location evidence="1">Nucleus</location>
    </subcellularLocation>
</comment>
<dbReference type="SUPFAM" id="SSF55455">
    <property type="entry name" value="SRF-like"/>
    <property type="match status" value="1"/>
</dbReference>
<proteinExistence type="predicted"/>